<dbReference type="RefSeq" id="WP_309203366.1">
    <property type="nucleotide sequence ID" value="NZ_CP133548.1"/>
</dbReference>
<dbReference type="AlphaFoldDB" id="A0AA51X7C4"/>
<keyword evidence="2" id="KW-1185">Reference proteome</keyword>
<evidence type="ECO:0000313" key="1">
    <source>
        <dbReference type="EMBL" id="WMS88162.1"/>
    </source>
</evidence>
<dbReference type="Proteomes" id="UP001239782">
    <property type="component" value="Chromosome"/>
</dbReference>
<protein>
    <recommendedName>
        <fullName evidence="3">CdiI immunity protein domain-containing protein</fullName>
    </recommendedName>
</protein>
<evidence type="ECO:0000313" key="2">
    <source>
        <dbReference type="Proteomes" id="UP001239782"/>
    </source>
</evidence>
<sequence length="115" mass="13796">MEWFERLADKYNLFACEQDMGITNANGDRLDEYIDIFLNHQAEDKWEWEELADLVFESANEIMLDGELSIEQTERIKLIVLEHKDKYPNQFKYWINFSNETDYPIKKLVKLGIVK</sequence>
<reference evidence="1 2" key="1">
    <citation type="submission" date="2023-08" db="EMBL/GenBank/DDBJ databases">
        <title>Pleionea litopenaei sp. nov., isolated from stomach of juvenile Litopenaeus vannamei.</title>
        <authorList>
            <person name="Rho A.M."/>
            <person name="Hwang C.Y."/>
        </authorList>
    </citation>
    <scope>NUCLEOTIDE SEQUENCE [LARGE SCALE GENOMIC DNA]</scope>
    <source>
        <strain evidence="1 2">HL-JVS1</strain>
    </source>
</reference>
<proteinExistence type="predicted"/>
<dbReference type="KEGG" id="plei:Q9312_04415"/>
<accession>A0AA51X7C4</accession>
<organism evidence="1 2">
    <name type="scientific">Pleionea litopenaei</name>
    <dbReference type="NCBI Taxonomy" id="3070815"/>
    <lineage>
        <taxon>Bacteria</taxon>
        <taxon>Pseudomonadati</taxon>
        <taxon>Pseudomonadota</taxon>
        <taxon>Gammaproteobacteria</taxon>
        <taxon>Oceanospirillales</taxon>
        <taxon>Pleioneaceae</taxon>
        <taxon>Pleionea</taxon>
    </lineage>
</organism>
<evidence type="ECO:0008006" key="3">
    <source>
        <dbReference type="Google" id="ProtNLM"/>
    </source>
</evidence>
<gene>
    <name evidence="1" type="ORF">Q9312_04415</name>
</gene>
<dbReference type="EMBL" id="CP133548">
    <property type="protein sequence ID" value="WMS88162.1"/>
    <property type="molecule type" value="Genomic_DNA"/>
</dbReference>
<name>A0AA51X7C4_9GAMM</name>